<protein>
    <submittedName>
        <fullName evidence="1">Uncharacterized protein</fullName>
    </submittedName>
</protein>
<sequence length="85" mass="10020">MGVDDHAINSLRTWFDLSYEELKEEWKSGQYEKLADCPSFKATAAYREAIHVLHNGCNFPEVAEAQLKRELDEELEIENFWKEKQ</sequence>
<name>A0A0M0G109_SPOGL</name>
<proteinExistence type="predicted"/>
<dbReference type="AlphaFoldDB" id="A0A0M0G109"/>
<dbReference type="OrthoDB" id="2942962at2"/>
<gene>
    <name evidence="1" type="ORF">AF332_27375</name>
</gene>
<organism evidence="1 2">
    <name type="scientific">Sporosarcina globispora</name>
    <name type="common">Bacillus globisporus</name>
    <dbReference type="NCBI Taxonomy" id="1459"/>
    <lineage>
        <taxon>Bacteria</taxon>
        <taxon>Bacillati</taxon>
        <taxon>Bacillota</taxon>
        <taxon>Bacilli</taxon>
        <taxon>Bacillales</taxon>
        <taxon>Caryophanaceae</taxon>
        <taxon>Sporosarcina</taxon>
    </lineage>
</organism>
<dbReference type="EMBL" id="LGUF01000010">
    <property type="protein sequence ID" value="KON83484.1"/>
    <property type="molecule type" value="Genomic_DNA"/>
</dbReference>
<keyword evidence="2" id="KW-1185">Reference proteome</keyword>
<evidence type="ECO:0000313" key="1">
    <source>
        <dbReference type="EMBL" id="KON83484.1"/>
    </source>
</evidence>
<accession>A0A0M0G109</accession>
<comment type="caution">
    <text evidence="1">The sequence shown here is derived from an EMBL/GenBank/DDBJ whole genome shotgun (WGS) entry which is preliminary data.</text>
</comment>
<reference evidence="2" key="1">
    <citation type="submission" date="2015-07" db="EMBL/GenBank/DDBJ databases">
        <title>Fjat-10036 dsm4.</title>
        <authorList>
            <person name="Liu B."/>
            <person name="Wang J."/>
            <person name="Zhu Y."/>
            <person name="Liu G."/>
            <person name="Chen Q."/>
            <person name="Chen Z."/>
            <person name="Lan J."/>
            <person name="Che J."/>
            <person name="Ge C."/>
            <person name="Shi H."/>
            <person name="Pan Z."/>
            <person name="Liu X."/>
        </authorList>
    </citation>
    <scope>NUCLEOTIDE SEQUENCE [LARGE SCALE GENOMIC DNA]</scope>
    <source>
        <strain evidence="2">DSM 4</strain>
    </source>
</reference>
<dbReference type="Proteomes" id="UP000037109">
    <property type="component" value="Unassembled WGS sequence"/>
</dbReference>
<dbReference type="RefSeq" id="WP_053437796.1">
    <property type="nucleotide sequence ID" value="NZ_LGUF01000010.1"/>
</dbReference>
<dbReference type="PATRIC" id="fig|1459.3.peg.6031"/>
<evidence type="ECO:0000313" key="2">
    <source>
        <dbReference type="Proteomes" id="UP000037109"/>
    </source>
</evidence>